<dbReference type="EMBL" id="CAJOBA010039580">
    <property type="protein sequence ID" value="CAF4079693.1"/>
    <property type="molecule type" value="Genomic_DNA"/>
</dbReference>
<sequence length="282" mass="33056">MYEHDMLLQQIRKSELDQELLFITQINQWEQDSIRIIQQATDKVRKYIQQKFDNNRNQINKIENELRLKRGIDDDHSEINIQQLIEQLKQLSSNIEINTPSINVINVRSISNIVAINSNEKFDQVHCNDIRIEENGLVAAHSNDKLEYCEVRGKNLYSTDIHRIKFTIEKMSNSNWIFIGIISQSTPLQSLSHSSPSFHGWTAGNRICLNSFDNENYGGYHDCKINNNDLIELLINCSNKKIQLLNKNTNRTNEIQVDIQKCPFPWQLHLNLVHYDDRVRLL</sequence>
<dbReference type="EMBL" id="CAJNOQ010024937">
    <property type="protein sequence ID" value="CAF1532566.1"/>
    <property type="molecule type" value="Genomic_DNA"/>
</dbReference>
<dbReference type="EMBL" id="CAJNOK010018019">
    <property type="protein sequence ID" value="CAF1274546.1"/>
    <property type="molecule type" value="Genomic_DNA"/>
</dbReference>
<dbReference type="Proteomes" id="UP000681722">
    <property type="component" value="Unassembled WGS sequence"/>
</dbReference>
<evidence type="ECO:0000313" key="2">
    <source>
        <dbReference type="EMBL" id="CAF1532566.1"/>
    </source>
</evidence>
<evidence type="ECO:0008006" key="6">
    <source>
        <dbReference type="Google" id="ProtNLM"/>
    </source>
</evidence>
<protein>
    <recommendedName>
        <fullName evidence="6">B30.2/SPRY domain-containing protein</fullName>
    </recommendedName>
</protein>
<dbReference type="Proteomes" id="UP000682733">
    <property type="component" value="Unassembled WGS sequence"/>
</dbReference>
<comment type="caution">
    <text evidence="2">The sequence shown here is derived from an EMBL/GenBank/DDBJ whole genome shotgun (WGS) entry which is preliminary data.</text>
</comment>
<evidence type="ECO:0000313" key="3">
    <source>
        <dbReference type="EMBL" id="CAF4079693.1"/>
    </source>
</evidence>
<dbReference type="Proteomes" id="UP000677228">
    <property type="component" value="Unassembled WGS sequence"/>
</dbReference>
<name>A0A815VN41_9BILA</name>
<evidence type="ECO:0000313" key="1">
    <source>
        <dbReference type="EMBL" id="CAF1274546.1"/>
    </source>
</evidence>
<dbReference type="Proteomes" id="UP000663829">
    <property type="component" value="Unassembled WGS sequence"/>
</dbReference>
<dbReference type="EMBL" id="CAJOBC010090524">
    <property type="protein sequence ID" value="CAF4391943.1"/>
    <property type="molecule type" value="Genomic_DNA"/>
</dbReference>
<evidence type="ECO:0000313" key="4">
    <source>
        <dbReference type="EMBL" id="CAF4391943.1"/>
    </source>
</evidence>
<dbReference type="AlphaFoldDB" id="A0A815VN41"/>
<proteinExistence type="predicted"/>
<organism evidence="2 5">
    <name type="scientific">Didymodactylos carnosus</name>
    <dbReference type="NCBI Taxonomy" id="1234261"/>
    <lineage>
        <taxon>Eukaryota</taxon>
        <taxon>Metazoa</taxon>
        <taxon>Spiralia</taxon>
        <taxon>Gnathifera</taxon>
        <taxon>Rotifera</taxon>
        <taxon>Eurotatoria</taxon>
        <taxon>Bdelloidea</taxon>
        <taxon>Philodinida</taxon>
        <taxon>Philodinidae</taxon>
        <taxon>Didymodactylos</taxon>
    </lineage>
</organism>
<dbReference type="InterPro" id="IPR043136">
    <property type="entry name" value="B30.2/SPRY_sf"/>
</dbReference>
<keyword evidence="5" id="KW-1185">Reference proteome</keyword>
<accession>A0A815VN41</accession>
<dbReference type="Gene3D" id="2.60.120.920">
    <property type="match status" value="1"/>
</dbReference>
<reference evidence="2" key="1">
    <citation type="submission" date="2021-02" db="EMBL/GenBank/DDBJ databases">
        <authorList>
            <person name="Nowell W R."/>
        </authorList>
    </citation>
    <scope>NUCLEOTIDE SEQUENCE</scope>
</reference>
<gene>
    <name evidence="2" type="ORF">GPM918_LOCUS38140</name>
    <name evidence="1" type="ORF">OVA965_LOCUS27346</name>
    <name evidence="4" type="ORF">SRO942_LOCUS38939</name>
    <name evidence="3" type="ORF">TMI583_LOCUS28090</name>
</gene>
<evidence type="ECO:0000313" key="5">
    <source>
        <dbReference type="Proteomes" id="UP000663829"/>
    </source>
</evidence>